<dbReference type="PANTHER" id="PTHR43798">
    <property type="entry name" value="MONOACYLGLYCEROL LIPASE"/>
    <property type="match status" value="1"/>
</dbReference>
<dbReference type="SUPFAM" id="SSF53474">
    <property type="entry name" value="alpha/beta-Hydrolases"/>
    <property type="match status" value="1"/>
</dbReference>
<protein>
    <submittedName>
        <fullName evidence="2">Alpha/beta superfamily hydrolase</fullName>
    </submittedName>
</protein>
<dbReference type="GO" id="GO:0016787">
    <property type="term" value="F:hydrolase activity"/>
    <property type="evidence" value="ECO:0007669"/>
    <property type="project" value="UniProtKB-KW"/>
</dbReference>
<evidence type="ECO:0000313" key="3">
    <source>
        <dbReference type="Proteomes" id="UP000223370"/>
    </source>
</evidence>
<dbReference type="OrthoDB" id="9805423at2"/>
<dbReference type="Proteomes" id="UP000223370">
    <property type="component" value="Unassembled WGS sequence"/>
</dbReference>
<dbReference type="AlphaFoldDB" id="A0A1Z5H510"/>
<keyword evidence="2" id="KW-0378">Hydrolase</keyword>
<dbReference type="PANTHER" id="PTHR43798:SF6">
    <property type="entry name" value="HYDROLASE, PUTATIVE (AFU_ORTHOLOGUE AFUA_4G13070)-RELATED"/>
    <property type="match status" value="1"/>
</dbReference>
<feature type="domain" description="AB hydrolase-1" evidence="1">
    <location>
        <begin position="19"/>
        <end position="257"/>
    </location>
</feature>
<comment type="caution">
    <text evidence="2">The sequence shown here is derived from an EMBL/GenBank/DDBJ whole genome shotgun (WGS) entry which is preliminary data.</text>
</comment>
<keyword evidence="3" id="KW-1185">Reference proteome</keyword>
<sequence>MNLYRNQLAYEVHGDGQPIYFLHGMSLSSISMSSIYERIVNHDKFRRYYIDLPGMGASQNVQGINNSDDVVKLLADFIVDTASNSPIILVGHSYGGYLAFALAQKLISVVGVFNTCPVVIADSDDRHVAEHTTKVVEKVPNDGSMAMKGYLFLNVVISRQTWADYQQQVVPGQQQFNSGFWDSIRNSGEYAVTNEKQLFDELAKRILPIEVLLGRYDNVVGYKDHLAKLNQLPNSDITIDENAGHSLLIDDPELVAQKWQQFISNITD</sequence>
<dbReference type="InterPro" id="IPR029058">
    <property type="entry name" value="AB_hydrolase_fold"/>
</dbReference>
<name>A0A1Z5H510_9LACO</name>
<dbReference type="Gene3D" id="3.40.50.1820">
    <property type="entry name" value="alpha/beta hydrolase"/>
    <property type="match status" value="1"/>
</dbReference>
<dbReference type="InterPro" id="IPR050266">
    <property type="entry name" value="AB_hydrolase_sf"/>
</dbReference>
<dbReference type="Pfam" id="PF12697">
    <property type="entry name" value="Abhydrolase_6"/>
    <property type="match status" value="1"/>
</dbReference>
<evidence type="ECO:0000313" key="2">
    <source>
        <dbReference type="EMBL" id="GAT18406.1"/>
    </source>
</evidence>
<gene>
    <name evidence="2" type="ORF">IWT5_00680</name>
</gene>
<dbReference type="InterPro" id="IPR000073">
    <property type="entry name" value="AB_hydrolase_1"/>
</dbReference>
<accession>A0A1Z5H510</accession>
<reference evidence="2 3" key="1">
    <citation type="submission" date="2015-11" db="EMBL/GenBank/DDBJ databases">
        <title>Draft genome sequences of new species of the genus Lactobacillus isolated from orchardgrass silage.</title>
        <authorList>
            <person name="Tohno M."/>
            <person name="Tanizawa Y."/>
            <person name="Arita M."/>
        </authorList>
    </citation>
    <scope>NUCLEOTIDE SEQUENCE [LARGE SCALE GENOMIC DNA]</scope>
    <source>
        <strain evidence="2 3">IWT5</strain>
    </source>
</reference>
<dbReference type="RefSeq" id="WP_098823912.1">
    <property type="nucleotide sequence ID" value="NZ_BCMJ01000002.1"/>
</dbReference>
<organism evidence="2 3">
    <name type="scientific">Secundilactobacillus silagincola</name>
    <dbReference type="NCBI Taxonomy" id="1714681"/>
    <lineage>
        <taxon>Bacteria</taxon>
        <taxon>Bacillati</taxon>
        <taxon>Bacillota</taxon>
        <taxon>Bacilli</taxon>
        <taxon>Lactobacillales</taxon>
        <taxon>Lactobacillaceae</taxon>
        <taxon>Secundilactobacillus</taxon>
    </lineage>
</organism>
<evidence type="ECO:0000259" key="1">
    <source>
        <dbReference type="Pfam" id="PF12697"/>
    </source>
</evidence>
<proteinExistence type="predicted"/>
<dbReference type="EMBL" id="BCMJ01000002">
    <property type="protein sequence ID" value="GAT18406.1"/>
    <property type="molecule type" value="Genomic_DNA"/>
</dbReference>